<reference evidence="2" key="1">
    <citation type="submission" date="2021-06" db="EMBL/GenBank/DDBJ databases">
        <title>Halomicroarcula sp. F24A a new haloarchaeum isolated from saline soil.</title>
        <authorList>
            <person name="Duran-Viseras A."/>
            <person name="Sanchez-Porro C."/>
            <person name="Ventosa A."/>
        </authorList>
    </citation>
    <scope>NUCLEOTIDE SEQUENCE</scope>
    <source>
        <strain evidence="2">F24A</strain>
    </source>
</reference>
<proteinExistence type="predicted"/>
<evidence type="ECO:0000313" key="3">
    <source>
        <dbReference type="Proteomes" id="UP000783863"/>
    </source>
</evidence>
<feature type="transmembrane region" description="Helical" evidence="1">
    <location>
        <begin position="78"/>
        <end position="111"/>
    </location>
</feature>
<dbReference type="AlphaFoldDB" id="A0A8J7YHI4"/>
<keyword evidence="1" id="KW-0812">Transmembrane</keyword>
<keyword evidence="1" id="KW-0472">Membrane</keyword>
<feature type="transmembrane region" description="Helical" evidence="1">
    <location>
        <begin position="179"/>
        <end position="209"/>
    </location>
</feature>
<dbReference type="InterPro" id="IPR025098">
    <property type="entry name" value="DUF4013"/>
</dbReference>
<feature type="transmembrane region" description="Helical" evidence="1">
    <location>
        <begin position="26"/>
        <end position="48"/>
    </location>
</feature>
<protein>
    <submittedName>
        <fullName evidence="2">DUF4013 domain-containing protein</fullName>
    </submittedName>
</protein>
<gene>
    <name evidence="2" type="ORF">EGD98_07095</name>
</gene>
<name>A0A8J7YHI4_9EURY</name>
<dbReference type="RefSeq" id="WP_220587643.1">
    <property type="nucleotide sequence ID" value="NZ_RKLQ01000001.1"/>
</dbReference>
<comment type="caution">
    <text evidence="2">The sequence shown here is derived from an EMBL/GenBank/DDBJ whole genome shotgun (WGS) entry which is preliminary data.</text>
</comment>
<keyword evidence="1" id="KW-1133">Transmembrane helix</keyword>
<keyword evidence="3" id="KW-1185">Reference proteome</keyword>
<dbReference type="Proteomes" id="UP000783863">
    <property type="component" value="Unassembled WGS sequence"/>
</dbReference>
<evidence type="ECO:0000313" key="2">
    <source>
        <dbReference type="EMBL" id="MBX0303436.1"/>
    </source>
</evidence>
<organism evidence="2 3">
    <name type="scientific">Haloarcula salinisoli</name>
    <dbReference type="NCBI Taxonomy" id="2487746"/>
    <lineage>
        <taxon>Archaea</taxon>
        <taxon>Methanobacteriati</taxon>
        <taxon>Methanobacteriota</taxon>
        <taxon>Stenosarchaea group</taxon>
        <taxon>Halobacteria</taxon>
        <taxon>Halobacteriales</taxon>
        <taxon>Haloarculaceae</taxon>
        <taxon>Haloarcula</taxon>
    </lineage>
</organism>
<evidence type="ECO:0000256" key="1">
    <source>
        <dbReference type="SAM" id="Phobius"/>
    </source>
</evidence>
<feature type="transmembrane region" description="Helical" evidence="1">
    <location>
        <begin position="123"/>
        <end position="147"/>
    </location>
</feature>
<accession>A0A8J7YHI4</accession>
<dbReference type="Pfam" id="PF13197">
    <property type="entry name" value="DUF4013"/>
    <property type="match status" value="1"/>
</dbReference>
<dbReference type="EMBL" id="RKLQ01000001">
    <property type="protein sequence ID" value="MBX0303436.1"/>
    <property type="molecule type" value="Genomic_DNA"/>
</dbReference>
<sequence>MAQDTTPDFEDAIRYPWTGDRNVERVAIGGLLGMFGFLLVPILFVYGYNVRVLRAVSAGETETAPAFDDWGELLNDGLSAFVIGAVYFGVPFLLVAVGWVASFFVFVAGAGVGGDGAAAAGGLLGFFGLFAVQLLAGVLFLVAGYLLPGAVAAYVRTDTLGAAFSPSTVRSIVTNRDYAIAWLFAFAINMLAGLATNVALVTIVGILLVPFISFYGQVACTYAIGRGIAAIPLEGDSEETMSEPAA</sequence>